<dbReference type="Gene3D" id="1.10.3290.10">
    <property type="entry name" value="Fido-like domain"/>
    <property type="match status" value="1"/>
</dbReference>
<protein>
    <submittedName>
        <fullName evidence="2">Fic family protein</fullName>
    </submittedName>
</protein>
<proteinExistence type="predicted"/>
<comment type="caution">
    <text evidence="2">The sequence shown here is derived from an EMBL/GenBank/DDBJ whole genome shotgun (WGS) entry which is preliminary data.</text>
</comment>
<dbReference type="SUPFAM" id="SSF140931">
    <property type="entry name" value="Fic-like"/>
    <property type="match status" value="1"/>
</dbReference>
<organism evidence="2 3">
    <name type="scientific">Xanthocytophaga flava</name>
    <dbReference type="NCBI Taxonomy" id="3048013"/>
    <lineage>
        <taxon>Bacteria</taxon>
        <taxon>Pseudomonadati</taxon>
        <taxon>Bacteroidota</taxon>
        <taxon>Cytophagia</taxon>
        <taxon>Cytophagales</taxon>
        <taxon>Rhodocytophagaceae</taxon>
        <taxon>Xanthocytophaga</taxon>
    </lineage>
</organism>
<evidence type="ECO:0000313" key="3">
    <source>
        <dbReference type="Proteomes" id="UP001228581"/>
    </source>
</evidence>
<dbReference type="InterPro" id="IPR003812">
    <property type="entry name" value="Fido"/>
</dbReference>
<feature type="domain" description="Fido" evidence="1">
    <location>
        <begin position="66"/>
        <end position="223"/>
    </location>
</feature>
<keyword evidence="3" id="KW-1185">Reference proteome</keyword>
<dbReference type="Proteomes" id="UP001228581">
    <property type="component" value="Unassembled WGS sequence"/>
</dbReference>
<name>A0ABT7CMP4_9BACT</name>
<dbReference type="PROSITE" id="PS51459">
    <property type="entry name" value="FIDO"/>
    <property type="match status" value="1"/>
</dbReference>
<dbReference type="InterPro" id="IPR040198">
    <property type="entry name" value="Fido_containing"/>
</dbReference>
<dbReference type="EMBL" id="JASJOT010000012">
    <property type="protein sequence ID" value="MDJ1495019.1"/>
    <property type="molecule type" value="Genomic_DNA"/>
</dbReference>
<dbReference type="PANTHER" id="PTHR13504">
    <property type="entry name" value="FIDO DOMAIN-CONTAINING PROTEIN DDB_G0283145"/>
    <property type="match status" value="1"/>
</dbReference>
<dbReference type="InterPro" id="IPR036597">
    <property type="entry name" value="Fido-like_dom_sf"/>
</dbReference>
<evidence type="ECO:0000259" key="1">
    <source>
        <dbReference type="PROSITE" id="PS51459"/>
    </source>
</evidence>
<accession>A0ABT7CMP4</accession>
<reference evidence="2 3" key="1">
    <citation type="submission" date="2023-05" db="EMBL/GenBank/DDBJ databases">
        <authorList>
            <person name="Zhang X."/>
        </authorList>
    </citation>
    <scope>NUCLEOTIDE SEQUENCE [LARGE SCALE GENOMIC DNA]</scope>
    <source>
        <strain evidence="2 3">DM2B3-1</strain>
    </source>
</reference>
<dbReference type="Pfam" id="PF02661">
    <property type="entry name" value="Fic"/>
    <property type="match status" value="1"/>
</dbReference>
<evidence type="ECO:0000313" key="2">
    <source>
        <dbReference type="EMBL" id="MDJ1495019.1"/>
    </source>
</evidence>
<sequence>MQKFRLDWNYHSNAIEGNSLDYGETVAFLMHGLTAKGKPFKDHLDIRGHNDAINFLLHLVKDKRDITETDIRGLHSMILIEPYEVDTISESGLSSKKRIKLGEYKSTPNHVRTITGEVHYYASPEETPMKMHNLMTWLYETQKDPSVHPIVLAALFHHKFVEIHPFDDGNGRLSRLLMNLIIMREQYPPVVIKQDKISRDKYYLALSKADVGDLTPFVEFISQEALNSLEIYLKGARGESMDEPDDLDKELILFKRELEGRKDKIEIKRSIEAQTDIFKTSMLPLVEQLGITLTKFKDFFLSFNKEFIHPSGVVGYYIDYDQGADNTHNAPFEDELSSSLNFSTLIIVFKLNEFKVATNPFGLEVKCFFKFDDFKYRVLYSISEIDELKNINISNYYEKTRETLVTNMYHKHLSTYEIIDICNKIGKKTLEYMKILDENPKFFVLDISQTLLLNVWKEFIDTNVPDDLDKEILKTEVELHFVREKIILFGLLSLSKNMKHTRAILIPYCRDFIIYLAIKLDIKRNIGYSIDLDELPF</sequence>
<gene>
    <name evidence="2" type="ORF">QNI19_18920</name>
</gene>
<dbReference type="PANTHER" id="PTHR13504:SF38">
    <property type="entry name" value="FIDO DOMAIN-CONTAINING PROTEIN"/>
    <property type="match status" value="1"/>
</dbReference>